<organism evidence="2 3">
    <name type="scientific">Anaerobacillus alkalilacustris</name>
    <dbReference type="NCBI Taxonomy" id="393763"/>
    <lineage>
        <taxon>Bacteria</taxon>
        <taxon>Bacillati</taxon>
        <taxon>Bacillota</taxon>
        <taxon>Bacilli</taxon>
        <taxon>Bacillales</taxon>
        <taxon>Bacillaceae</taxon>
        <taxon>Anaerobacillus</taxon>
    </lineage>
</organism>
<dbReference type="Proteomes" id="UP000179524">
    <property type="component" value="Unassembled WGS sequence"/>
</dbReference>
<dbReference type="InterPro" id="IPR016024">
    <property type="entry name" value="ARM-type_fold"/>
</dbReference>
<accession>A0A1S2LXX2</accession>
<dbReference type="InterPro" id="IPR011989">
    <property type="entry name" value="ARM-like"/>
</dbReference>
<evidence type="ECO:0000313" key="3">
    <source>
        <dbReference type="Proteomes" id="UP000179524"/>
    </source>
</evidence>
<evidence type="ECO:0000313" key="2">
    <source>
        <dbReference type="EMBL" id="OIJ17352.1"/>
    </source>
</evidence>
<sequence length="757" mass="79929">MSDNFGLKIGVEGEKEFKNALRDINRNFKVLGSEMKLVSSQFDKQDKSVQAVTARNAVLNKEIDAQKDKVGMLEKALANAASSFGENDRRTQAWQIQLNNAKAALNGMESELEENNRALEAASDGFDEAGDEAEKFGDDISDAADTADDAGSKFEKLGSIVKGVAVGIGVAMAAIGTAAITAGKKLYDMANDAAAAGDEIDKASQRVGFSKEAYQEWDYVLSQNGASIDTLDNGMKKLNNTVDDAINGSDSAAKRFERLGISMDDLQGKSREEIFEMTVRGLQGMTNESERAAVANDLLGSSSVELSALLNQTAEGTDELRQKAHELGLVMSEDAVNAAVEYTDAMDNFTRTFQAVKNNIASELLPGFTMILDGLTGLITGQEDASEKLKQGAEETVQQIGVILPRILDVVTGLISAIAEVAPDLVMALVNGIIENLPTLITAATDIIMTLVGGIIEALPQVTEGALQLVLALVNGIVENLPSLVEAALVMVVTLAEGIGEAIPELIPVIVETIMVIVNTIIGNLDKVLDAAFKIIEGLALGLINALPRLVQALPTIILTLINFITSNLPKIVEMGVKLIIQLAAGIIQAIPQLVAQLPQVISALLVGLGKAVVSIGAIGRDIVRGLWNGIASMIGWIKDKIGGFVGGIVSNVKGVLGIRSPSRVFAGIGENMGEGIGEGFSSAMRDVEKDMEGAIPTDFDLDLNSEIGATAKGPNGSLLDVTIPLTIDGTLLTRVIAQLQWNQNTVTIRNLGVAKS</sequence>
<dbReference type="Gene3D" id="1.10.287.1490">
    <property type="match status" value="1"/>
</dbReference>
<feature type="coiled-coil region" evidence="1">
    <location>
        <begin position="49"/>
        <end position="125"/>
    </location>
</feature>
<dbReference type="EMBL" id="MLQR01000001">
    <property type="protein sequence ID" value="OIJ17352.1"/>
    <property type="molecule type" value="Genomic_DNA"/>
</dbReference>
<dbReference type="OrthoDB" id="1779742at2"/>
<dbReference type="SUPFAM" id="SSF48371">
    <property type="entry name" value="ARM repeat"/>
    <property type="match status" value="1"/>
</dbReference>
<evidence type="ECO:0000256" key="1">
    <source>
        <dbReference type="SAM" id="Coils"/>
    </source>
</evidence>
<dbReference type="AlphaFoldDB" id="A0A1S2LXX2"/>
<dbReference type="SUPFAM" id="SSF57997">
    <property type="entry name" value="Tropomyosin"/>
    <property type="match status" value="1"/>
</dbReference>
<comment type="caution">
    <text evidence="2">The sequence shown here is derived from an EMBL/GenBank/DDBJ whole genome shotgun (WGS) entry which is preliminary data.</text>
</comment>
<keyword evidence="1" id="KW-0175">Coiled coil</keyword>
<protein>
    <submittedName>
        <fullName evidence="2">Phage tail protein</fullName>
    </submittedName>
</protein>
<keyword evidence="3" id="KW-1185">Reference proteome</keyword>
<gene>
    <name evidence="2" type="ORF">BKP37_02275</name>
</gene>
<proteinExistence type="predicted"/>
<name>A0A1S2LXX2_9BACI</name>
<reference evidence="2 3" key="1">
    <citation type="submission" date="2016-10" db="EMBL/GenBank/DDBJ databases">
        <title>Draft genome sequences of four alkaliphilic bacteria belonging to the Anaerobacillus genus.</title>
        <authorList>
            <person name="Bassil N.M."/>
            <person name="Lloyd J.R."/>
        </authorList>
    </citation>
    <scope>NUCLEOTIDE SEQUENCE [LARGE SCALE GENOMIC DNA]</scope>
    <source>
        <strain evidence="2 3">DSM 18345</strain>
    </source>
</reference>
<dbReference type="Gene3D" id="1.25.10.10">
    <property type="entry name" value="Leucine-rich Repeat Variant"/>
    <property type="match status" value="1"/>
</dbReference>